<dbReference type="Proteomes" id="UP001266305">
    <property type="component" value="Unassembled WGS sequence"/>
</dbReference>
<evidence type="ECO:0000313" key="2">
    <source>
        <dbReference type="Proteomes" id="UP001266305"/>
    </source>
</evidence>
<dbReference type="Gene3D" id="3.40.50.150">
    <property type="entry name" value="Vaccinia Virus protein VP39"/>
    <property type="match status" value="1"/>
</dbReference>
<dbReference type="SUPFAM" id="SSF53335">
    <property type="entry name" value="S-adenosyl-L-methionine-dependent methyltransferases"/>
    <property type="match status" value="1"/>
</dbReference>
<keyword evidence="2" id="KW-1185">Reference proteome</keyword>
<reference evidence="1 2" key="1">
    <citation type="submission" date="2023-05" db="EMBL/GenBank/DDBJ databases">
        <title>B98-5 Cell Line De Novo Hybrid Assembly: An Optical Mapping Approach.</title>
        <authorList>
            <person name="Kananen K."/>
            <person name="Auerbach J.A."/>
            <person name="Kautto E."/>
            <person name="Blachly J.S."/>
        </authorList>
    </citation>
    <scope>NUCLEOTIDE SEQUENCE [LARGE SCALE GENOMIC DNA]</scope>
    <source>
        <strain evidence="1">B95-8</strain>
        <tissue evidence="1">Cell line</tissue>
    </source>
</reference>
<protein>
    <submittedName>
        <fullName evidence="1">Uncharacterized protein</fullName>
    </submittedName>
</protein>
<comment type="caution">
    <text evidence="1">The sequence shown here is derived from an EMBL/GenBank/DDBJ whole genome shotgun (WGS) entry which is preliminary data.</text>
</comment>
<sequence>MLLDEENREARVALLQPLNMLVQTVGGRERSPGEYQRLLEQHGFCQVQMARFGGILDAILATRAVDTGLSYASSQSDGRYDGAHVCQAGSQSFALLPASSPLPHDFQSISCMGHCPIAAAHP</sequence>
<name>A0ABQ9TD85_SAGOE</name>
<gene>
    <name evidence="1" type="ORF">P7K49_037945</name>
</gene>
<dbReference type="PROSITE" id="PS51683">
    <property type="entry name" value="SAM_OMT_II"/>
    <property type="match status" value="1"/>
</dbReference>
<proteinExistence type="predicted"/>
<dbReference type="InterPro" id="IPR029063">
    <property type="entry name" value="SAM-dependent_MTases_sf"/>
</dbReference>
<organism evidence="1 2">
    <name type="scientific">Saguinus oedipus</name>
    <name type="common">Cotton-top tamarin</name>
    <name type="synonym">Oedipomidas oedipus</name>
    <dbReference type="NCBI Taxonomy" id="9490"/>
    <lineage>
        <taxon>Eukaryota</taxon>
        <taxon>Metazoa</taxon>
        <taxon>Chordata</taxon>
        <taxon>Craniata</taxon>
        <taxon>Vertebrata</taxon>
        <taxon>Euteleostomi</taxon>
        <taxon>Mammalia</taxon>
        <taxon>Eutheria</taxon>
        <taxon>Euarchontoglires</taxon>
        <taxon>Primates</taxon>
        <taxon>Haplorrhini</taxon>
        <taxon>Platyrrhini</taxon>
        <taxon>Cebidae</taxon>
        <taxon>Callitrichinae</taxon>
        <taxon>Saguinus</taxon>
    </lineage>
</organism>
<dbReference type="EMBL" id="JASSZA010000023">
    <property type="protein sequence ID" value="KAK2082709.1"/>
    <property type="molecule type" value="Genomic_DNA"/>
</dbReference>
<evidence type="ECO:0000313" key="1">
    <source>
        <dbReference type="EMBL" id="KAK2082709.1"/>
    </source>
</evidence>
<dbReference type="InterPro" id="IPR016461">
    <property type="entry name" value="COMT-like"/>
</dbReference>
<accession>A0ABQ9TD85</accession>